<name>A0A8J5M384_9STRA</name>
<accession>A0A8J5M384</accession>
<evidence type="ECO:0000313" key="1">
    <source>
        <dbReference type="EMBL" id="KAG6949673.1"/>
    </source>
</evidence>
<keyword evidence="2" id="KW-1185">Reference proteome</keyword>
<protein>
    <submittedName>
        <fullName evidence="1">Uncharacterized protein</fullName>
    </submittedName>
</protein>
<dbReference type="AlphaFoldDB" id="A0A8J5M384"/>
<evidence type="ECO:0000313" key="2">
    <source>
        <dbReference type="Proteomes" id="UP000709295"/>
    </source>
</evidence>
<dbReference type="EMBL" id="JAENGY010001395">
    <property type="protein sequence ID" value="KAG6949673.1"/>
    <property type="molecule type" value="Genomic_DNA"/>
</dbReference>
<comment type="caution">
    <text evidence="1">The sequence shown here is derived from an EMBL/GenBank/DDBJ whole genome shotgun (WGS) entry which is preliminary data.</text>
</comment>
<reference evidence="1" key="1">
    <citation type="submission" date="2021-01" db="EMBL/GenBank/DDBJ databases">
        <title>Phytophthora aleatoria, a newly-described species from Pinus radiata is distinct from Phytophthora cactorum isolates based on comparative genomics.</title>
        <authorList>
            <person name="Mcdougal R."/>
            <person name="Panda P."/>
            <person name="Williams N."/>
            <person name="Studholme D.J."/>
        </authorList>
    </citation>
    <scope>NUCLEOTIDE SEQUENCE</scope>
    <source>
        <strain evidence="1">NZFS 4037</strain>
    </source>
</reference>
<organism evidence="1 2">
    <name type="scientific">Phytophthora aleatoria</name>
    <dbReference type="NCBI Taxonomy" id="2496075"/>
    <lineage>
        <taxon>Eukaryota</taxon>
        <taxon>Sar</taxon>
        <taxon>Stramenopiles</taxon>
        <taxon>Oomycota</taxon>
        <taxon>Peronosporomycetes</taxon>
        <taxon>Peronosporales</taxon>
        <taxon>Peronosporaceae</taxon>
        <taxon>Phytophthora</taxon>
    </lineage>
</organism>
<dbReference type="Proteomes" id="UP000709295">
    <property type="component" value="Unassembled WGS sequence"/>
</dbReference>
<gene>
    <name evidence="1" type="ORF">JG688_00014530</name>
</gene>
<sequence>MLFAHVSKGFTSLEIAISSILSFASGEYPVLGISKASTPNAECWQIASWSLHGLTIFANLTR</sequence>
<proteinExistence type="predicted"/>